<dbReference type="PANTHER" id="PTHR33327:SF3">
    <property type="entry name" value="RNA-DIRECTED DNA POLYMERASE"/>
    <property type="match status" value="1"/>
</dbReference>
<dbReference type="InterPro" id="IPR055469">
    <property type="entry name" value="DUF7041"/>
</dbReference>
<feature type="region of interest" description="Disordered" evidence="1">
    <location>
        <begin position="1"/>
        <end position="24"/>
    </location>
</feature>
<gene>
    <name evidence="3" type="ORF">APLA_LOCUS2922</name>
</gene>
<evidence type="ECO:0000313" key="4">
    <source>
        <dbReference type="Proteomes" id="UP000494106"/>
    </source>
</evidence>
<name>A0A8S0Z262_ARCPL</name>
<evidence type="ECO:0000313" key="3">
    <source>
        <dbReference type="EMBL" id="CAB3226533.1"/>
    </source>
</evidence>
<evidence type="ECO:0000256" key="1">
    <source>
        <dbReference type="SAM" id="MobiDB-lite"/>
    </source>
</evidence>
<comment type="caution">
    <text evidence="3">The sequence shown here is derived from an EMBL/GenBank/DDBJ whole genome shotgun (WGS) entry which is preliminary data.</text>
</comment>
<protein>
    <recommendedName>
        <fullName evidence="2">DUF7041 domain-containing protein</fullName>
    </recommendedName>
</protein>
<feature type="domain" description="DUF7041" evidence="2">
    <location>
        <begin position="34"/>
        <end position="103"/>
    </location>
</feature>
<accession>A0A8S0Z262</accession>
<dbReference type="PANTHER" id="PTHR33327">
    <property type="entry name" value="ENDONUCLEASE"/>
    <property type="match status" value="1"/>
</dbReference>
<dbReference type="Pfam" id="PF23055">
    <property type="entry name" value="DUF7041"/>
    <property type="match status" value="1"/>
</dbReference>
<dbReference type="Proteomes" id="UP000494106">
    <property type="component" value="Unassembled WGS sequence"/>
</dbReference>
<dbReference type="OrthoDB" id="6260718at2759"/>
<organism evidence="3 4">
    <name type="scientific">Arctia plantaginis</name>
    <name type="common">Wood tiger moth</name>
    <name type="synonym">Phalaena plantaginis</name>
    <dbReference type="NCBI Taxonomy" id="874455"/>
    <lineage>
        <taxon>Eukaryota</taxon>
        <taxon>Metazoa</taxon>
        <taxon>Ecdysozoa</taxon>
        <taxon>Arthropoda</taxon>
        <taxon>Hexapoda</taxon>
        <taxon>Insecta</taxon>
        <taxon>Pterygota</taxon>
        <taxon>Neoptera</taxon>
        <taxon>Endopterygota</taxon>
        <taxon>Lepidoptera</taxon>
        <taxon>Glossata</taxon>
        <taxon>Ditrysia</taxon>
        <taxon>Noctuoidea</taxon>
        <taxon>Erebidae</taxon>
        <taxon>Arctiinae</taxon>
        <taxon>Arctia</taxon>
    </lineage>
</organism>
<evidence type="ECO:0000259" key="2">
    <source>
        <dbReference type="Pfam" id="PF23055"/>
    </source>
</evidence>
<proteinExistence type="predicted"/>
<sequence length="104" mass="11655">MSEDQRQGDPAPITAKELSSGAVPQETFRVGARIPPFHDEKPALRFSQMEARFALANIKTDETKFYYVTGNLEDIITNHPPPPAPASDKYVKLKTELIQTLNEK</sequence>
<dbReference type="AlphaFoldDB" id="A0A8S0Z262"/>
<dbReference type="EMBL" id="CADEBC010000220">
    <property type="protein sequence ID" value="CAB3226533.1"/>
    <property type="molecule type" value="Genomic_DNA"/>
</dbReference>
<keyword evidence="4" id="KW-1185">Reference proteome</keyword>
<reference evidence="3 4" key="1">
    <citation type="submission" date="2020-04" db="EMBL/GenBank/DDBJ databases">
        <authorList>
            <person name="Wallbank WR R."/>
            <person name="Pardo Diaz C."/>
            <person name="Kozak K."/>
            <person name="Martin S."/>
            <person name="Jiggins C."/>
            <person name="Moest M."/>
            <person name="Warren A I."/>
            <person name="Byers J.R.P. K."/>
            <person name="Montejo-Kovacevich G."/>
            <person name="Yen C E."/>
        </authorList>
    </citation>
    <scope>NUCLEOTIDE SEQUENCE [LARGE SCALE GENOMIC DNA]</scope>
</reference>